<dbReference type="Gene3D" id="3.90.550.10">
    <property type="entry name" value="Spore Coat Polysaccharide Biosynthesis Protein SpsA, Chain A"/>
    <property type="match status" value="1"/>
</dbReference>
<evidence type="ECO:0000256" key="1">
    <source>
        <dbReference type="ARBA" id="ARBA00006739"/>
    </source>
</evidence>
<protein>
    <recommendedName>
        <fullName evidence="4">Glycosyltransferase 2-like domain-containing protein</fullName>
    </recommendedName>
</protein>
<dbReference type="STRING" id="1156417.Y919_00525"/>
<name>A0A096DQJ1_9FIRM</name>
<dbReference type="SUPFAM" id="SSF53448">
    <property type="entry name" value="Nucleotide-diphospho-sugar transferases"/>
    <property type="match status" value="1"/>
</dbReference>
<dbReference type="Pfam" id="PF00535">
    <property type="entry name" value="Glycos_transf_2"/>
    <property type="match status" value="1"/>
</dbReference>
<dbReference type="Proteomes" id="UP000029622">
    <property type="component" value="Unassembled WGS sequence"/>
</dbReference>
<evidence type="ECO:0000313" key="6">
    <source>
        <dbReference type="Proteomes" id="UP000029622"/>
    </source>
</evidence>
<comment type="similarity">
    <text evidence="1">Belongs to the glycosyltransferase 2 family.</text>
</comment>
<dbReference type="InterPro" id="IPR029044">
    <property type="entry name" value="Nucleotide-diphossugar_trans"/>
</dbReference>
<evidence type="ECO:0000256" key="3">
    <source>
        <dbReference type="ARBA" id="ARBA00022679"/>
    </source>
</evidence>
<comment type="caution">
    <text evidence="5">The sequence shown here is derived from an EMBL/GenBank/DDBJ whole genome shotgun (WGS) entry which is preliminary data.</text>
</comment>
<dbReference type="AlphaFoldDB" id="A0A096DQJ1"/>
<dbReference type="InterPro" id="IPR050834">
    <property type="entry name" value="Glycosyltransf_2"/>
</dbReference>
<keyword evidence="2" id="KW-0328">Glycosyltransferase</keyword>
<dbReference type="EMBL" id="AZTB01000001">
    <property type="protein sequence ID" value="KGG81481.1"/>
    <property type="molecule type" value="Genomic_DNA"/>
</dbReference>
<sequence>MGLFDESINIGVSVITCTNRPNYMNNIFENFNRQLYRIKELIIILNKNIMDINKWKLKASDFQNISIYQLDENISLGECLNFAVNNCKYEIIAKFDDDDYYSPYYLNSSIMALLKTNADIVGKSTTFVYFEASKTLAIRNPRKENRYLTRIEGPTMIIKKDVFNKVKFRNITLGEDVNFCKDCIKKGFKIYSHDKYNYVYIRHGKTSAHTWKITDEYFKKLCIKIGKIEDYKSYIEKIE</sequence>
<dbReference type="PANTHER" id="PTHR43685">
    <property type="entry name" value="GLYCOSYLTRANSFERASE"/>
    <property type="match status" value="1"/>
</dbReference>
<dbReference type="PANTHER" id="PTHR43685:SF5">
    <property type="entry name" value="GLYCOSYLTRANSFERASE EPSE-RELATED"/>
    <property type="match status" value="1"/>
</dbReference>
<dbReference type="InterPro" id="IPR001173">
    <property type="entry name" value="Glyco_trans_2-like"/>
</dbReference>
<gene>
    <name evidence="5" type="ORF">Y919_00525</name>
</gene>
<evidence type="ECO:0000256" key="2">
    <source>
        <dbReference type="ARBA" id="ARBA00022676"/>
    </source>
</evidence>
<dbReference type="GO" id="GO:0016757">
    <property type="term" value="F:glycosyltransferase activity"/>
    <property type="evidence" value="ECO:0007669"/>
    <property type="project" value="UniProtKB-KW"/>
</dbReference>
<proteinExistence type="inferred from homology"/>
<keyword evidence="3" id="KW-0808">Transferase</keyword>
<reference evidence="5 6" key="1">
    <citation type="submission" date="2013-12" db="EMBL/GenBank/DDBJ databases">
        <title>Draft genome sequence of Caloranaerobacter sp. H53214.</title>
        <authorList>
            <person name="Jiang L.J."/>
            <person name="Shao Z.Z."/>
            <person name="Long M.N."/>
        </authorList>
    </citation>
    <scope>NUCLEOTIDE SEQUENCE [LARGE SCALE GENOMIC DNA]</scope>
    <source>
        <strain evidence="5 6">H53214</strain>
    </source>
</reference>
<evidence type="ECO:0000313" key="5">
    <source>
        <dbReference type="EMBL" id="KGG81481.1"/>
    </source>
</evidence>
<accession>A0A096DQJ1</accession>
<organism evidence="5 6">
    <name type="scientific">Caloranaerobacter azorensis H53214</name>
    <dbReference type="NCBI Taxonomy" id="1156417"/>
    <lineage>
        <taxon>Bacteria</taxon>
        <taxon>Bacillati</taxon>
        <taxon>Bacillota</taxon>
        <taxon>Tissierellia</taxon>
        <taxon>Tissierellales</taxon>
        <taxon>Thermohalobacteraceae</taxon>
        <taxon>Caloranaerobacter</taxon>
    </lineage>
</organism>
<dbReference type="RefSeq" id="WP_035161274.1">
    <property type="nucleotide sequence ID" value="NZ_AZTB01000001.1"/>
</dbReference>
<feature type="domain" description="Glycosyltransferase 2-like" evidence="4">
    <location>
        <begin position="14"/>
        <end position="130"/>
    </location>
</feature>
<evidence type="ECO:0000259" key="4">
    <source>
        <dbReference type="Pfam" id="PF00535"/>
    </source>
</evidence>